<proteinExistence type="evidence at transcript level"/>
<dbReference type="InterPro" id="IPR009057">
    <property type="entry name" value="Homeodomain-like_sf"/>
</dbReference>
<evidence type="ECO:0000256" key="2">
    <source>
        <dbReference type="ARBA" id="ARBA00023015"/>
    </source>
</evidence>
<sequence length="1010" mass="110464">MAECSYARCVHERRAIKKELQRWTKNVVYLEGLERVAEELMGKRKWKKYQEIIYNNRGEEPEAHDWEPNSKCCFCEGGGLPDFMSPPSESSQSSRETPPATLPDSAAPSLPPSTTSAVSSLSAFESVTSMAASLAAVAALSSSSSAGATAGTPSSLLYPQFPWYLSPHLGSRYPATKGDTLEVPSSKQEPSLPSTEQPLDLSAKPRSALAEGSSSADRLSSFLRVPDNKHIFKAKPRMSNVAGRRTYTEEELQAALRDIQSGKLGTRRAAVIYGIPRSTLRNKVYKLAMEKERDHQLQKAPDIKREPEEPASEKAGGESEDKKSLSMEDLVKFPGFSASESLRHLLQGRKGGKQNENLAMMYPYREFAGLERSVLGPYISHLLSGNNQDHIKNSAAVLDKSDLSKFPLLPEFVRRMTEERLVEEQKRQQMNGVHSSVGDIPEKREKPRTASVIQSEKLGEMLLSASERGGGTPTSVSASNVILKIPSFKPSKNGVASEETCPSLAKAETVSDVLESSQTMISAGANSGSCSPDLVASKAIGATSVKEVIAKSITQRVQNSENESKVPQTNDDSTAPPLKKPKLGGPPATVASPNSQNNNTAEDKNAQKSKSGKGTRPKRGKYRNYDRDSLVEAVKAVQRGEMSVHRAGSYYGVPHSTLEYKVKERHLMRPRKREAKQQQRLEEKKDDADKKANKLKYPLSATPTVKAKPSVLSPPNNIVSPSSSATTNGLKIPPIFDPTLSPLTYPPFPFWPSAPYLPFEFSQYSAEQFFASQMMQRLQEDARQHEGNPSFKHAKEMAENLYNTSGSSLLDNLIRSSLEMGLPNKPFPDMKLDSFSDGTAPENMSNKALLDQLCKNSHFPPFTSHMLPENLKVQQQHDEGKEKVSSSSTNNNTSSNNSHAIKAEGSSNANPKPSELAEAVDLSRTSASETTFVEESLDSSLDPTDEDVDQSAGEVNGVTNPESACDKKEVDTAKDDEGDDDDEEDEEVVDELEGDTLSTDGTKSNQSHRD</sequence>
<feature type="compositionally biased region" description="Polar residues" evidence="7">
    <location>
        <begin position="996"/>
        <end position="1010"/>
    </location>
</feature>
<evidence type="ECO:0000256" key="5">
    <source>
        <dbReference type="ARBA" id="ARBA00023242"/>
    </source>
</evidence>
<keyword evidence="4" id="KW-0804">Transcription</keyword>
<feature type="compositionally biased region" description="Basic and acidic residues" evidence="7">
    <location>
        <begin position="964"/>
        <end position="975"/>
    </location>
</feature>
<reference evidence="9" key="1">
    <citation type="submission" date="2023-09" db="EMBL/GenBank/DDBJ databases">
        <authorList>
            <person name="Bai Y."/>
        </authorList>
    </citation>
    <scope>NUCLEOTIDE SEQUENCE</scope>
</reference>
<feature type="compositionally biased region" description="Low complexity" evidence="7">
    <location>
        <begin position="85"/>
        <end position="115"/>
    </location>
</feature>
<comment type="subcellular location">
    <subcellularLocation>
        <location evidence="1 6">Nucleus</location>
    </subcellularLocation>
</comment>
<feature type="compositionally biased region" description="Acidic residues" evidence="7">
    <location>
        <begin position="976"/>
        <end position="994"/>
    </location>
</feature>
<feature type="DNA-binding region" description="H-T-H motif" evidence="6">
    <location>
        <begin position="266"/>
        <end position="286"/>
    </location>
</feature>
<evidence type="ECO:0000313" key="9">
    <source>
        <dbReference type="EMBL" id="WOA06339.1"/>
    </source>
</evidence>
<feature type="compositionally biased region" description="Polar residues" evidence="7">
    <location>
        <begin position="183"/>
        <end position="197"/>
    </location>
</feature>
<feature type="region of interest" description="Disordered" evidence="7">
    <location>
        <begin position="84"/>
        <end position="115"/>
    </location>
</feature>
<feature type="region of interest" description="Disordered" evidence="7">
    <location>
        <begin position="873"/>
        <end position="1010"/>
    </location>
</feature>
<dbReference type="Gene3D" id="1.10.10.60">
    <property type="entry name" value="Homeodomain-like"/>
    <property type="match status" value="2"/>
</dbReference>
<feature type="DNA-binding region" description="H-T-H motif" evidence="6">
    <location>
        <begin position="644"/>
        <end position="664"/>
    </location>
</feature>
<evidence type="ECO:0000256" key="1">
    <source>
        <dbReference type="ARBA" id="ARBA00004123"/>
    </source>
</evidence>
<feature type="compositionally biased region" description="Basic and acidic residues" evidence="7">
    <location>
        <begin position="675"/>
        <end position="691"/>
    </location>
</feature>
<feature type="compositionally biased region" description="Low complexity" evidence="7">
    <location>
        <begin position="885"/>
        <end position="898"/>
    </location>
</feature>
<feature type="compositionally biased region" description="Basic and acidic residues" evidence="7">
    <location>
        <begin position="875"/>
        <end position="884"/>
    </location>
</feature>
<evidence type="ECO:0000256" key="3">
    <source>
        <dbReference type="ARBA" id="ARBA00023125"/>
    </source>
</evidence>
<dbReference type="EMBL" id="OR554534">
    <property type="protein sequence ID" value="WOA06339.1"/>
    <property type="molecule type" value="mRNA"/>
</dbReference>
<feature type="region of interest" description="Disordered" evidence="7">
    <location>
        <begin position="663"/>
        <end position="691"/>
    </location>
</feature>
<dbReference type="GO" id="GO:0003677">
    <property type="term" value="F:DNA binding"/>
    <property type="evidence" value="ECO:0007669"/>
    <property type="project" value="UniProtKB-UniRule"/>
</dbReference>
<keyword evidence="3 6" id="KW-0238">DNA-binding</keyword>
<organism evidence="9">
    <name type="scientific">Thermobia domestica</name>
    <name type="common">Firebrat</name>
    <name type="synonym">Lepisma domestica</name>
    <dbReference type="NCBI Taxonomy" id="89055"/>
    <lineage>
        <taxon>Eukaryota</taxon>
        <taxon>Metazoa</taxon>
        <taxon>Ecdysozoa</taxon>
        <taxon>Arthropoda</taxon>
        <taxon>Hexapoda</taxon>
        <taxon>Insecta</taxon>
        <taxon>Zygentoma</taxon>
        <taxon>Lepismatidae</taxon>
        <taxon>Thermobia</taxon>
    </lineage>
</organism>
<dbReference type="PROSITE" id="PS50960">
    <property type="entry name" value="HTH_PSQ"/>
    <property type="match status" value="2"/>
</dbReference>
<evidence type="ECO:0000259" key="8">
    <source>
        <dbReference type="PROSITE" id="PS50960"/>
    </source>
</evidence>
<evidence type="ECO:0000256" key="4">
    <source>
        <dbReference type="ARBA" id="ARBA00023163"/>
    </source>
</evidence>
<feature type="compositionally biased region" description="Polar residues" evidence="7">
    <location>
        <begin position="923"/>
        <end position="942"/>
    </location>
</feature>
<accession>A0AA96Y222</accession>
<feature type="domain" description="HTH psq-type" evidence="8">
    <location>
        <begin position="616"/>
        <end position="668"/>
    </location>
</feature>
<feature type="domain" description="HTH psq-type" evidence="8">
    <location>
        <begin position="238"/>
        <end position="290"/>
    </location>
</feature>
<dbReference type="GO" id="GO:0006357">
    <property type="term" value="P:regulation of transcription by RNA polymerase II"/>
    <property type="evidence" value="ECO:0007669"/>
    <property type="project" value="TreeGrafter"/>
</dbReference>
<feature type="compositionally biased region" description="Basic residues" evidence="7">
    <location>
        <begin position="610"/>
        <end position="622"/>
    </location>
</feature>
<keyword evidence="2" id="KW-0805">Transcription regulation</keyword>
<feature type="compositionally biased region" description="Polar residues" evidence="7">
    <location>
        <begin position="555"/>
        <end position="573"/>
    </location>
</feature>
<evidence type="ECO:0000256" key="7">
    <source>
        <dbReference type="SAM" id="MobiDB-lite"/>
    </source>
</evidence>
<dbReference type="AlphaFoldDB" id="A0AA96Y222"/>
<feature type="region of interest" description="Disordered" evidence="7">
    <location>
        <begin position="555"/>
        <end position="627"/>
    </location>
</feature>
<dbReference type="Pfam" id="PF05225">
    <property type="entry name" value="HTH_psq"/>
    <property type="match status" value="2"/>
</dbReference>
<protein>
    <submittedName>
        <fullName evidence="9">E93</fullName>
    </submittedName>
</protein>
<dbReference type="PANTHER" id="PTHR21545:SF13">
    <property type="entry name" value="ECDYSONE-INDUCED PROTEIN 93F, ISOFORM C"/>
    <property type="match status" value="1"/>
</dbReference>
<name>A0AA96Y222_THEDO</name>
<dbReference type="GO" id="GO:0005634">
    <property type="term" value="C:nucleus"/>
    <property type="evidence" value="ECO:0007669"/>
    <property type="project" value="UniProtKB-SubCell"/>
</dbReference>
<feature type="compositionally biased region" description="Polar residues" evidence="7">
    <location>
        <begin position="591"/>
        <end position="600"/>
    </location>
</feature>
<feature type="region of interest" description="Disordered" evidence="7">
    <location>
        <begin position="291"/>
        <end position="324"/>
    </location>
</feature>
<keyword evidence="5 6" id="KW-0539">Nucleus</keyword>
<dbReference type="PANTHER" id="PTHR21545">
    <property type="entry name" value="TRANSCRIPTION FACTOR MLR1/2"/>
    <property type="match status" value="1"/>
</dbReference>
<feature type="region of interest" description="Disordered" evidence="7">
    <location>
        <begin position="175"/>
        <end position="215"/>
    </location>
</feature>
<evidence type="ECO:0000256" key="6">
    <source>
        <dbReference type="PROSITE-ProRule" id="PRU00320"/>
    </source>
</evidence>
<dbReference type="SUPFAM" id="SSF46689">
    <property type="entry name" value="Homeodomain-like"/>
    <property type="match status" value="2"/>
</dbReference>
<dbReference type="InterPro" id="IPR007889">
    <property type="entry name" value="HTH_Psq"/>
</dbReference>
<feature type="region of interest" description="Disordered" evidence="7">
    <location>
        <begin position="424"/>
        <end position="451"/>
    </location>
</feature>
<dbReference type="FunFam" id="1.10.10.60:FF:000019">
    <property type="entry name" value="Ligand-dependent corepressor isoform 1"/>
    <property type="match status" value="1"/>
</dbReference>